<evidence type="ECO:0000313" key="2">
    <source>
        <dbReference type="EMBL" id="KAJ7616488.1"/>
    </source>
</evidence>
<dbReference type="EMBL" id="JARKIF010000022">
    <property type="protein sequence ID" value="KAJ7616488.1"/>
    <property type="molecule type" value="Genomic_DNA"/>
</dbReference>
<name>A0AAD7BC70_9AGAR</name>
<evidence type="ECO:0000313" key="3">
    <source>
        <dbReference type="Proteomes" id="UP001221142"/>
    </source>
</evidence>
<feature type="region of interest" description="Disordered" evidence="1">
    <location>
        <begin position="302"/>
        <end position="328"/>
    </location>
</feature>
<protein>
    <submittedName>
        <fullName evidence="2">Uncharacterized protein</fullName>
    </submittedName>
</protein>
<feature type="compositionally biased region" description="Acidic residues" evidence="1">
    <location>
        <begin position="302"/>
        <end position="318"/>
    </location>
</feature>
<reference evidence="2" key="1">
    <citation type="submission" date="2023-03" db="EMBL/GenBank/DDBJ databases">
        <title>Massive genome expansion in bonnet fungi (Mycena s.s.) driven by repeated elements and novel gene families across ecological guilds.</title>
        <authorList>
            <consortium name="Lawrence Berkeley National Laboratory"/>
            <person name="Harder C.B."/>
            <person name="Miyauchi S."/>
            <person name="Viragh M."/>
            <person name="Kuo A."/>
            <person name="Thoen E."/>
            <person name="Andreopoulos B."/>
            <person name="Lu D."/>
            <person name="Skrede I."/>
            <person name="Drula E."/>
            <person name="Henrissat B."/>
            <person name="Morin E."/>
            <person name="Kohler A."/>
            <person name="Barry K."/>
            <person name="LaButti K."/>
            <person name="Morin E."/>
            <person name="Salamov A."/>
            <person name="Lipzen A."/>
            <person name="Mereny Z."/>
            <person name="Hegedus B."/>
            <person name="Baldrian P."/>
            <person name="Stursova M."/>
            <person name="Weitz H."/>
            <person name="Taylor A."/>
            <person name="Grigoriev I.V."/>
            <person name="Nagy L.G."/>
            <person name="Martin F."/>
            <person name="Kauserud H."/>
        </authorList>
    </citation>
    <scope>NUCLEOTIDE SEQUENCE</scope>
    <source>
        <strain evidence="2">9284</strain>
    </source>
</reference>
<comment type="caution">
    <text evidence="2">The sequence shown here is derived from an EMBL/GenBank/DDBJ whole genome shotgun (WGS) entry which is preliminary data.</text>
</comment>
<dbReference type="Proteomes" id="UP001221142">
    <property type="component" value="Unassembled WGS sequence"/>
</dbReference>
<proteinExistence type="predicted"/>
<dbReference type="Gene3D" id="3.60.130.30">
    <property type="match status" value="1"/>
</dbReference>
<organism evidence="2 3">
    <name type="scientific">Roridomyces roridus</name>
    <dbReference type="NCBI Taxonomy" id="1738132"/>
    <lineage>
        <taxon>Eukaryota</taxon>
        <taxon>Fungi</taxon>
        <taxon>Dikarya</taxon>
        <taxon>Basidiomycota</taxon>
        <taxon>Agaricomycotina</taxon>
        <taxon>Agaricomycetes</taxon>
        <taxon>Agaricomycetidae</taxon>
        <taxon>Agaricales</taxon>
        <taxon>Marasmiineae</taxon>
        <taxon>Mycenaceae</taxon>
        <taxon>Roridomyces</taxon>
    </lineage>
</organism>
<sequence length="328" mass="36221">MLDRTGHIIGVLIAPPIPRKAWAPVVAEATAKMRAAREQMSFSPDACHHRRAYEEEGGFPTGIAGFGFGGGRVEVGNFKSSVQNRRAMDELMAAHSIRRMAMYPYGPFQALCYPIYSTYYCTTRKLCKKHPGLRRLFPHSPFATLTANLGPSSVSPPHADHGNVANGMCLIGALGNFDADKGGHLVLWDYNLIVRFPPGCSILIPSAVVTYSNTPIQAGEERFSLVQYSAGGLFRWAANGYKSDAAWKTTASEEDVARREQERQARWATALKQFSLWKDVKVKNYTGRVRVEVWAEAEAGEISDLTDVESEGDDEEDGEHLPNKVRLA</sequence>
<accession>A0AAD7BC70</accession>
<evidence type="ECO:0000256" key="1">
    <source>
        <dbReference type="SAM" id="MobiDB-lite"/>
    </source>
</evidence>
<keyword evidence="3" id="KW-1185">Reference proteome</keyword>
<gene>
    <name evidence="2" type="ORF">FB45DRAFT_756975</name>
</gene>
<dbReference type="AlphaFoldDB" id="A0AAD7BC70"/>